<sequence>MMNIIDSTLAAITSFNEVNDLKQSSNVFEETIKEILARYHIPLKSLTLFSEGTNIVYSYDNHLVIKLFPPFHQDQFESERLMLKALAGKLTVATPILHYEGEIARWPYLIMTQLKGTLLETLWHTLDHNNKLIIISELGLLIREVHSLPTHGLESIDCYWQAFIENQIANCIENHRSKNLPEKLLRQMPAYIETIKPSLVKIDRPVILTGEYTPMNFLVTHIEGAWHISGLIDFGDAMLGHYKYDLLGPGAFLIQGDKELLNAFLTAYGFLSHELNENLSHELTALMLLHKYSNLEIQVRIANWKNKISSLKKLEDLVWGF</sequence>
<dbReference type="GO" id="GO:0016740">
    <property type="term" value="F:transferase activity"/>
    <property type="evidence" value="ECO:0007669"/>
    <property type="project" value="UniProtKB-KW"/>
</dbReference>
<name>A0A378JMR8_9GAMM</name>
<reference evidence="2 3" key="1">
    <citation type="submission" date="2018-06" db="EMBL/GenBank/DDBJ databases">
        <authorList>
            <consortium name="Pathogen Informatics"/>
            <person name="Doyle S."/>
        </authorList>
    </citation>
    <scope>NUCLEOTIDE SEQUENCE [LARGE SCALE GENOMIC DNA]</scope>
    <source>
        <strain evidence="2 3">NCTC13316</strain>
    </source>
</reference>
<evidence type="ECO:0000259" key="1">
    <source>
        <dbReference type="Pfam" id="PF01636"/>
    </source>
</evidence>
<dbReference type="AlphaFoldDB" id="A0A378JMR8"/>
<dbReference type="Proteomes" id="UP000254794">
    <property type="component" value="Unassembled WGS sequence"/>
</dbReference>
<accession>A0A378JMR8</accession>
<gene>
    <name evidence="2" type="ORF">NCTC13316_01584</name>
</gene>
<dbReference type="SUPFAM" id="SSF56112">
    <property type="entry name" value="Protein kinase-like (PK-like)"/>
    <property type="match status" value="1"/>
</dbReference>
<dbReference type="RefSeq" id="WP_115331122.1">
    <property type="nucleotide sequence ID" value="NZ_CAAAHP010000001.1"/>
</dbReference>
<dbReference type="OrthoDB" id="2801014at2"/>
<dbReference type="InterPro" id="IPR051678">
    <property type="entry name" value="AGP_Transferase"/>
</dbReference>
<evidence type="ECO:0000313" key="3">
    <source>
        <dbReference type="Proteomes" id="UP000254794"/>
    </source>
</evidence>
<dbReference type="InterPro" id="IPR011009">
    <property type="entry name" value="Kinase-like_dom_sf"/>
</dbReference>
<dbReference type="Pfam" id="PF01636">
    <property type="entry name" value="APH"/>
    <property type="match status" value="1"/>
</dbReference>
<evidence type="ECO:0000313" key="2">
    <source>
        <dbReference type="EMBL" id="STX51489.1"/>
    </source>
</evidence>
<organism evidence="2 3">
    <name type="scientific">Legionella busanensis</name>
    <dbReference type="NCBI Taxonomy" id="190655"/>
    <lineage>
        <taxon>Bacteria</taxon>
        <taxon>Pseudomonadati</taxon>
        <taxon>Pseudomonadota</taxon>
        <taxon>Gammaproteobacteria</taxon>
        <taxon>Legionellales</taxon>
        <taxon>Legionellaceae</taxon>
        <taxon>Legionella</taxon>
    </lineage>
</organism>
<keyword evidence="2" id="KW-0808">Transferase</keyword>
<dbReference type="PIRSF" id="PIRSF000707">
    <property type="entry name" value="Hygromycin-B_kinase"/>
    <property type="match status" value="1"/>
</dbReference>
<dbReference type="InterPro" id="IPR016259">
    <property type="entry name" value="Hygromycin-B_Kinase"/>
</dbReference>
<dbReference type="EMBL" id="UGOD01000001">
    <property type="protein sequence ID" value="STX51489.1"/>
    <property type="molecule type" value="Genomic_DNA"/>
</dbReference>
<proteinExistence type="predicted"/>
<dbReference type="CDD" id="cd05120">
    <property type="entry name" value="APH_ChoK_like"/>
    <property type="match status" value="1"/>
</dbReference>
<feature type="domain" description="Aminoglycoside phosphotransferase" evidence="1">
    <location>
        <begin position="61"/>
        <end position="273"/>
    </location>
</feature>
<dbReference type="InterPro" id="IPR002575">
    <property type="entry name" value="Aminoglycoside_PTrfase"/>
</dbReference>
<protein>
    <submittedName>
        <fullName evidence="2">Aminoglycoside phosphotransferase</fullName>
    </submittedName>
</protein>
<keyword evidence="3" id="KW-1185">Reference proteome</keyword>
<dbReference type="PANTHER" id="PTHR21310">
    <property type="entry name" value="AMINOGLYCOSIDE PHOSPHOTRANSFERASE-RELATED-RELATED"/>
    <property type="match status" value="1"/>
</dbReference>
<dbReference type="Gene3D" id="3.90.1200.10">
    <property type="match status" value="1"/>
</dbReference>
<dbReference type="PANTHER" id="PTHR21310:SF15">
    <property type="entry name" value="AMINOGLYCOSIDE PHOSPHOTRANSFERASE DOMAIN-CONTAINING PROTEIN"/>
    <property type="match status" value="1"/>
</dbReference>